<evidence type="ECO:0000313" key="1">
    <source>
        <dbReference type="EMBL" id="EER18111.1"/>
    </source>
</evidence>
<organism evidence="2">
    <name type="scientific">Perkinsus marinus (strain ATCC 50983 / TXsc)</name>
    <dbReference type="NCBI Taxonomy" id="423536"/>
    <lineage>
        <taxon>Eukaryota</taxon>
        <taxon>Sar</taxon>
        <taxon>Alveolata</taxon>
        <taxon>Perkinsozoa</taxon>
        <taxon>Perkinsea</taxon>
        <taxon>Perkinsida</taxon>
        <taxon>Perkinsidae</taxon>
        <taxon>Perkinsus</taxon>
    </lineage>
</organism>
<dbReference type="Proteomes" id="UP000007800">
    <property type="component" value="Unassembled WGS sequence"/>
</dbReference>
<protein>
    <submittedName>
        <fullName evidence="1">Uncharacterized protein</fullName>
    </submittedName>
</protein>
<dbReference type="AlphaFoldDB" id="C5KBP1"/>
<proteinExistence type="predicted"/>
<dbReference type="GeneID" id="9048584"/>
<dbReference type="InParanoid" id="C5KBP1"/>
<dbReference type="EMBL" id="GG671893">
    <property type="protein sequence ID" value="EER18111.1"/>
    <property type="molecule type" value="Genomic_DNA"/>
</dbReference>
<gene>
    <name evidence="1" type="ORF">Pmar_PMAR028385</name>
</gene>
<keyword evidence="2" id="KW-1185">Reference proteome</keyword>
<name>C5KBP1_PERM5</name>
<evidence type="ECO:0000313" key="2">
    <source>
        <dbReference type="Proteomes" id="UP000007800"/>
    </source>
</evidence>
<accession>C5KBP1</accession>
<sequence>MSVPGEEKETKGIRKVINLYVAQWCSFDNIPLLVKASDILPSQPCRAPSIQGHGDV</sequence>
<dbReference type="RefSeq" id="XP_002786315.1">
    <property type="nucleotide sequence ID" value="XM_002786269.1"/>
</dbReference>
<reference evidence="1 2" key="1">
    <citation type="submission" date="2008-07" db="EMBL/GenBank/DDBJ databases">
        <authorList>
            <person name="El-Sayed N."/>
            <person name="Caler E."/>
            <person name="Inman J."/>
            <person name="Amedeo P."/>
            <person name="Hass B."/>
            <person name="Wortman J."/>
        </authorList>
    </citation>
    <scope>NUCLEOTIDE SEQUENCE [LARGE SCALE GENOMIC DNA]</scope>
    <source>
        <strain evidence="2">ATCC 50983 / TXsc</strain>
    </source>
</reference>